<protein>
    <submittedName>
        <fullName evidence="2">Uncharacterized protein</fullName>
    </submittedName>
</protein>
<proteinExistence type="predicted"/>
<evidence type="ECO:0000313" key="3">
    <source>
        <dbReference type="Proteomes" id="UP000242913"/>
    </source>
</evidence>
<sequence length="188" mass="22264">MSESESLNYKIEQSDWQELRRTMECISDKPFQIIFIKGNENNDYFYPRSEMTQSENSTQSNLTTSSLKTANDGYDEHSRNLNKKKKLGKIPLCNRARHLQSNNIAQLNSIFNTDTKKTKELSSRCKKVINQELMFWYDRIEFEMKQTNAIMVNLCARMKRIRRLNRMLRDLLTNFKDDMDSSLTSSIY</sequence>
<dbReference type="EMBL" id="KZ270121">
    <property type="protein sequence ID" value="OZC06399.1"/>
    <property type="molecule type" value="Genomic_DNA"/>
</dbReference>
<name>A0A238BLS6_9BILA</name>
<accession>A0A238BLS6</accession>
<reference evidence="2 3" key="1">
    <citation type="submission" date="2015-12" db="EMBL/GenBank/DDBJ databases">
        <title>Draft genome of the nematode, Onchocerca flexuosa.</title>
        <authorList>
            <person name="Mitreva M."/>
        </authorList>
    </citation>
    <scope>NUCLEOTIDE SEQUENCE [LARGE SCALE GENOMIC DNA]</scope>
    <source>
        <strain evidence="2">Red Deer</strain>
    </source>
</reference>
<evidence type="ECO:0000313" key="2">
    <source>
        <dbReference type="EMBL" id="OZC06399.1"/>
    </source>
</evidence>
<feature type="compositionally biased region" description="Low complexity" evidence="1">
    <location>
        <begin position="52"/>
        <end position="69"/>
    </location>
</feature>
<evidence type="ECO:0000256" key="1">
    <source>
        <dbReference type="SAM" id="MobiDB-lite"/>
    </source>
</evidence>
<organism evidence="2 3">
    <name type="scientific">Onchocerca flexuosa</name>
    <dbReference type="NCBI Taxonomy" id="387005"/>
    <lineage>
        <taxon>Eukaryota</taxon>
        <taxon>Metazoa</taxon>
        <taxon>Ecdysozoa</taxon>
        <taxon>Nematoda</taxon>
        <taxon>Chromadorea</taxon>
        <taxon>Rhabditida</taxon>
        <taxon>Spirurina</taxon>
        <taxon>Spiruromorpha</taxon>
        <taxon>Filarioidea</taxon>
        <taxon>Onchocercidae</taxon>
        <taxon>Onchocerca</taxon>
    </lineage>
</organism>
<gene>
    <name evidence="2" type="ORF">X798_06613</name>
</gene>
<keyword evidence="3" id="KW-1185">Reference proteome</keyword>
<feature type="region of interest" description="Disordered" evidence="1">
    <location>
        <begin position="51"/>
        <end position="79"/>
    </location>
</feature>
<dbReference type="AlphaFoldDB" id="A0A238BLS6"/>
<dbReference type="OrthoDB" id="5841505at2759"/>
<dbReference type="Proteomes" id="UP000242913">
    <property type="component" value="Unassembled WGS sequence"/>
</dbReference>